<feature type="region of interest" description="Disordered" evidence="1">
    <location>
        <begin position="1"/>
        <end position="22"/>
    </location>
</feature>
<accession>A0ABN7WTM7</accession>
<comment type="caution">
    <text evidence="2">The sequence shown here is derived from an EMBL/GenBank/DDBJ whole genome shotgun (WGS) entry which is preliminary data.</text>
</comment>
<reference evidence="2 3" key="1">
    <citation type="submission" date="2021-06" db="EMBL/GenBank/DDBJ databases">
        <authorList>
            <person name="Kallberg Y."/>
            <person name="Tangrot J."/>
            <person name="Rosling A."/>
        </authorList>
    </citation>
    <scope>NUCLEOTIDE SEQUENCE [LARGE SCALE GENOMIC DNA]</scope>
    <source>
        <strain evidence="2 3">120-4 pot B 10/14</strain>
    </source>
</reference>
<sequence>APLEYQLESEDEDSKNKEYKNENDIIDFSTVLFDQQAESSKNEEK</sequence>
<evidence type="ECO:0000313" key="3">
    <source>
        <dbReference type="Proteomes" id="UP000789901"/>
    </source>
</evidence>
<proteinExistence type="predicted"/>
<dbReference type="Proteomes" id="UP000789901">
    <property type="component" value="Unassembled WGS sequence"/>
</dbReference>
<name>A0ABN7WTM7_GIGMA</name>
<keyword evidence="3" id="KW-1185">Reference proteome</keyword>
<evidence type="ECO:0000256" key="1">
    <source>
        <dbReference type="SAM" id="MobiDB-lite"/>
    </source>
</evidence>
<protein>
    <submittedName>
        <fullName evidence="2">18191_t:CDS:1</fullName>
    </submittedName>
</protein>
<dbReference type="EMBL" id="CAJVQB010062159">
    <property type="protein sequence ID" value="CAG8840144.1"/>
    <property type="molecule type" value="Genomic_DNA"/>
</dbReference>
<organism evidence="2 3">
    <name type="scientific">Gigaspora margarita</name>
    <dbReference type="NCBI Taxonomy" id="4874"/>
    <lineage>
        <taxon>Eukaryota</taxon>
        <taxon>Fungi</taxon>
        <taxon>Fungi incertae sedis</taxon>
        <taxon>Mucoromycota</taxon>
        <taxon>Glomeromycotina</taxon>
        <taxon>Glomeromycetes</taxon>
        <taxon>Diversisporales</taxon>
        <taxon>Gigasporaceae</taxon>
        <taxon>Gigaspora</taxon>
    </lineage>
</organism>
<gene>
    <name evidence="2" type="ORF">GMARGA_LOCUS34771</name>
</gene>
<feature type="non-terminal residue" evidence="2">
    <location>
        <position position="1"/>
    </location>
</feature>
<evidence type="ECO:0000313" key="2">
    <source>
        <dbReference type="EMBL" id="CAG8840144.1"/>
    </source>
</evidence>